<gene>
    <name evidence="11" type="ORF">CTEN210_06710</name>
</gene>
<feature type="coiled-coil region" evidence="8">
    <location>
        <begin position="616"/>
        <end position="696"/>
    </location>
</feature>
<dbReference type="SMART" id="SM00184">
    <property type="entry name" value="RING"/>
    <property type="match status" value="1"/>
</dbReference>
<sequence>MRVQTEEWRKFVPGVRMYQGKKTLFYNGCPLIDYNGFPLVYSTEERKTWEVVILLPGVEVVPAYTFKECIKLESVIMNDDVKRLEEGCFCKCLFLVYISFSKNLQFIGRFVFYRCRSLPSLDLPSTCGEVDVLAFDGCDQFYSNATESKRRKTNHNADIEIHSNSSTFPIDMARAKKITNGIQHPSSEDDKYKLKRKSKELQREVCIDDDSRSIDRDHTTSSCKKEERIRDLIVKMKAIAKQYLEEISCLHGKFTSTEEQLQAKQRDHEDKVNAFLNDLSKLENKPTPPSASQKEERMRNQEDNLQTKQRECDRLIAQEKIYKNAIMAKEHGIKVLSHNNRILQKRLAELEHIGMLHQKEMNQMRQHESNLASNLEKKSELKQLQIDDLKKRNDVLFKRLESERKDKAVTEINKMYSDLTKAQSLLREQIGEKESEYNELVAMMDDKLTDLVDEKQKFELQLKEDEEDETTQRANLETLKIEDSQVNLTNKEDLDGAISFVAQVQQSFPHIYKEFLEILDLFNEQTISREEMIERVVKLFQGEKSVIQGFNAFLPDGFKIVLRKGRVFYRTPEKPNLTHIFSVDMNSTKHYKCPTISWFRTIDELSKDYFAIKKLNEDLKKTVNETANELRAKEKELDDAKNELTAKEKDFIALEAAHKKANDVIRNKIKRKEKDILLKKKEIERLQQELSKAKASSSKQVALPKDLLSELECPICLDPFEDPCIVPECCHRFCTSCIEKSFNECGKECPLCRKRVTSKRALRKDGFIERITNIIFRKNEGKEGENNS</sequence>
<dbReference type="Gene3D" id="3.80.10.10">
    <property type="entry name" value="Ribonuclease Inhibitor"/>
    <property type="match status" value="1"/>
</dbReference>
<dbReference type="InterPro" id="IPR017907">
    <property type="entry name" value="Znf_RING_CS"/>
</dbReference>
<evidence type="ECO:0000256" key="7">
    <source>
        <dbReference type="PROSITE-ProRule" id="PRU00810"/>
    </source>
</evidence>
<evidence type="ECO:0000256" key="5">
    <source>
        <dbReference type="ARBA" id="ARBA00023242"/>
    </source>
</evidence>
<dbReference type="SUPFAM" id="SSF47762">
    <property type="entry name" value="PAH2 domain"/>
    <property type="match status" value="1"/>
</dbReference>
<dbReference type="PROSITE" id="PS50089">
    <property type="entry name" value="ZF_RING_2"/>
    <property type="match status" value="1"/>
</dbReference>
<evidence type="ECO:0000313" key="11">
    <source>
        <dbReference type="EMBL" id="GFH50233.1"/>
    </source>
</evidence>
<comment type="caution">
    <text evidence="11">The sequence shown here is derived from an EMBL/GenBank/DDBJ whole genome shotgun (WGS) entry which is preliminary data.</text>
</comment>
<keyword evidence="8" id="KW-0175">Coiled coil</keyword>
<dbReference type="InterPro" id="IPR001841">
    <property type="entry name" value="Znf_RING"/>
</dbReference>
<dbReference type="InterPro" id="IPR013083">
    <property type="entry name" value="Znf_RING/FYVE/PHD"/>
</dbReference>
<evidence type="ECO:0000256" key="8">
    <source>
        <dbReference type="SAM" id="Coils"/>
    </source>
</evidence>
<keyword evidence="4" id="KW-0862">Zinc</keyword>
<dbReference type="PROSITE" id="PS51477">
    <property type="entry name" value="PAH"/>
    <property type="match status" value="1"/>
</dbReference>
<dbReference type="GO" id="GO:0006355">
    <property type="term" value="P:regulation of DNA-templated transcription"/>
    <property type="evidence" value="ECO:0007669"/>
    <property type="project" value="InterPro"/>
</dbReference>
<dbReference type="InterPro" id="IPR032675">
    <property type="entry name" value="LRR_dom_sf"/>
</dbReference>
<dbReference type="AlphaFoldDB" id="A0AAD3CQW9"/>
<dbReference type="Proteomes" id="UP001054902">
    <property type="component" value="Unassembled WGS sequence"/>
</dbReference>
<evidence type="ECO:0000256" key="4">
    <source>
        <dbReference type="ARBA" id="ARBA00022833"/>
    </source>
</evidence>
<keyword evidence="2" id="KW-0479">Metal-binding</keyword>
<evidence type="ECO:0000256" key="3">
    <source>
        <dbReference type="ARBA" id="ARBA00022771"/>
    </source>
</evidence>
<dbReference type="SUPFAM" id="SSF52058">
    <property type="entry name" value="L domain-like"/>
    <property type="match status" value="1"/>
</dbReference>
<dbReference type="Gene3D" id="3.30.40.10">
    <property type="entry name" value="Zinc/RING finger domain, C3HC4 (zinc finger)"/>
    <property type="match status" value="1"/>
</dbReference>
<dbReference type="GO" id="GO:0004842">
    <property type="term" value="F:ubiquitin-protein transferase activity"/>
    <property type="evidence" value="ECO:0007669"/>
    <property type="project" value="TreeGrafter"/>
</dbReference>
<dbReference type="EMBL" id="BLLK01000038">
    <property type="protein sequence ID" value="GFH50233.1"/>
    <property type="molecule type" value="Genomic_DNA"/>
</dbReference>
<feature type="compositionally biased region" description="Basic and acidic residues" evidence="9">
    <location>
        <begin position="293"/>
        <end position="302"/>
    </location>
</feature>
<evidence type="ECO:0000256" key="1">
    <source>
        <dbReference type="ARBA" id="ARBA00004123"/>
    </source>
</evidence>
<evidence type="ECO:0000256" key="9">
    <source>
        <dbReference type="SAM" id="MobiDB-lite"/>
    </source>
</evidence>
<comment type="subcellular location">
    <subcellularLocation>
        <location evidence="1 7">Nucleus</location>
    </subcellularLocation>
</comment>
<dbReference type="SUPFAM" id="SSF57850">
    <property type="entry name" value="RING/U-box"/>
    <property type="match status" value="1"/>
</dbReference>
<name>A0AAD3CQW9_9STRA</name>
<feature type="region of interest" description="Disordered" evidence="9">
    <location>
        <begin position="277"/>
        <end position="306"/>
    </location>
</feature>
<keyword evidence="5 7" id="KW-0539">Nucleus</keyword>
<dbReference type="Gene3D" id="1.20.1160.11">
    <property type="entry name" value="Paired amphipathic helix"/>
    <property type="match status" value="1"/>
</dbReference>
<proteinExistence type="predicted"/>
<dbReference type="Pfam" id="PF02671">
    <property type="entry name" value="PAH"/>
    <property type="match status" value="1"/>
</dbReference>
<organism evidence="11 12">
    <name type="scientific">Chaetoceros tenuissimus</name>
    <dbReference type="NCBI Taxonomy" id="426638"/>
    <lineage>
        <taxon>Eukaryota</taxon>
        <taxon>Sar</taxon>
        <taxon>Stramenopiles</taxon>
        <taxon>Ochrophyta</taxon>
        <taxon>Bacillariophyta</taxon>
        <taxon>Coscinodiscophyceae</taxon>
        <taxon>Chaetocerotophycidae</taxon>
        <taxon>Chaetocerotales</taxon>
        <taxon>Chaetocerotaceae</taxon>
        <taxon>Chaetoceros</taxon>
    </lineage>
</organism>
<evidence type="ECO:0000256" key="6">
    <source>
        <dbReference type="PROSITE-ProRule" id="PRU00175"/>
    </source>
</evidence>
<dbReference type="InterPro" id="IPR026906">
    <property type="entry name" value="LRR_5"/>
</dbReference>
<dbReference type="Pfam" id="PF13923">
    <property type="entry name" value="zf-C3HC4_2"/>
    <property type="match status" value="1"/>
</dbReference>
<dbReference type="GO" id="GO:0005634">
    <property type="term" value="C:nucleus"/>
    <property type="evidence" value="ECO:0007669"/>
    <property type="project" value="UniProtKB-SubCell"/>
</dbReference>
<protein>
    <recommendedName>
        <fullName evidence="10">RING-type domain-containing protein</fullName>
    </recommendedName>
</protein>
<reference evidence="11 12" key="1">
    <citation type="journal article" date="2021" name="Sci. Rep.">
        <title>The genome of the diatom Chaetoceros tenuissimus carries an ancient integrated fragment of an extant virus.</title>
        <authorList>
            <person name="Hongo Y."/>
            <person name="Kimura K."/>
            <person name="Takaki Y."/>
            <person name="Yoshida Y."/>
            <person name="Baba S."/>
            <person name="Kobayashi G."/>
            <person name="Nagasaki K."/>
            <person name="Hano T."/>
            <person name="Tomaru Y."/>
        </authorList>
    </citation>
    <scope>NUCLEOTIDE SEQUENCE [LARGE SCALE GENOMIC DNA]</scope>
    <source>
        <strain evidence="11 12">NIES-3715</strain>
    </source>
</reference>
<dbReference type="PANTHER" id="PTHR12109:SF3">
    <property type="entry name" value="RING FINGER PROTEIN 141"/>
    <property type="match status" value="1"/>
</dbReference>
<evidence type="ECO:0000256" key="2">
    <source>
        <dbReference type="ARBA" id="ARBA00022723"/>
    </source>
</evidence>
<dbReference type="PROSITE" id="PS00518">
    <property type="entry name" value="ZF_RING_1"/>
    <property type="match status" value="1"/>
</dbReference>
<feature type="domain" description="RING-type" evidence="10">
    <location>
        <begin position="713"/>
        <end position="753"/>
    </location>
</feature>
<dbReference type="InterPro" id="IPR003822">
    <property type="entry name" value="PAH"/>
</dbReference>
<dbReference type="Pfam" id="PF13306">
    <property type="entry name" value="LRR_5"/>
    <property type="match status" value="1"/>
</dbReference>
<dbReference type="InterPro" id="IPR047126">
    <property type="entry name" value="RNF141-like"/>
</dbReference>
<dbReference type="InterPro" id="IPR036600">
    <property type="entry name" value="PAH_sf"/>
</dbReference>
<accession>A0AAD3CQW9</accession>
<dbReference type="GO" id="GO:0008270">
    <property type="term" value="F:zinc ion binding"/>
    <property type="evidence" value="ECO:0007669"/>
    <property type="project" value="UniProtKB-KW"/>
</dbReference>
<dbReference type="PANTHER" id="PTHR12109">
    <property type="entry name" value="RING FINGER PROTEIN 141-RELATED"/>
    <property type="match status" value="1"/>
</dbReference>
<evidence type="ECO:0000313" key="12">
    <source>
        <dbReference type="Proteomes" id="UP001054902"/>
    </source>
</evidence>
<evidence type="ECO:0000259" key="10">
    <source>
        <dbReference type="PROSITE" id="PS50089"/>
    </source>
</evidence>
<keyword evidence="3 6" id="KW-0863">Zinc-finger</keyword>
<keyword evidence="12" id="KW-1185">Reference proteome</keyword>
<dbReference type="GO" id="GO:0051865">
    <property type="term" value="P:protein autoubiquitination"/>
    <property type="evidence" value="ECO:0007669"/>
    <property type="project" value="TreeGrafter"/>
</dbReference>